<accession>A0A4U5NXX4</accession>
<keyword evidence="2" id="KW-1185">Reference proteome</keyword>
<organism evidence="1 2">
    <name type="scientific">Steinernema carpocapsae</name>
    <name type="common">Entomopathogenic nematode</name>
    <dbReference type="NCBI Taxonomy" id="34508"/>
    <lineage>
        <taxon>Eukaryota</taxon>
        <taxon>Metazoa</taxon>
        <taxon>Ecdysozoa</taxon>
        <taxon>Nematoda</taxon>
        <taxon>Chromadorea</taxon>
        <taxon>Rhabditida</taxon>
        <taxon>Tylenchina</taxon>
        <taxon>Panagrolaimomorpha</taxon>
        <taxon>Strongyloidoidea</taxon>
        <taxon>Steinernematidae</taxon>
        <taxon>Steinernema</taxon>
    </lineage>
</organism>
<sequence>MLIRYIAPCGPPKPVPLARFPSSFQTALRRRQCRSPTLALVRESSLRALIVTAIDLYSSFVHSLNVAGKGHVWSFSSAFFVESGKFLWRNIKESD</sequence>
<reference evidence="1 2" key="2">
    <citation type="journal article" date="2019" name="G3 (Bethesda)">
        <title>Hybrid Assembly of the Genome of the Entomopathogenic Nematode Steinernema carpocapsae Identifies the X-Chromosome.</title>
        <authorList>
            <person name="Serra L."/>
            <person name="Macchietto M."/>
            <person name="Macias-Munoz A."/>
            <person name="McGill C.J."/>
            <person name="Rodriguez I.M."/>
            <person name="Rodriguez B."/>
            <person name="Murad R."/>
            <person name="Mortazavi A."/>
        </authorList>
    </citation>
    <scope>NUCLEOTIDE SEQUENCE [LARGE SCALE GENOMIC DNA]</scope>
    <source>
        <strain evidence="1 2">ALL</strain>
    </source>
</reference>
<dbReference type="EMBL" id="AZBU02000003">
    <property type="protein sequence ID" value="TKR88469.1"/>
    <property type="molecule type" value="Genomic_DNA"/>
</dbReference>
<gene>
    <name evidence="1" type="ORF">L596_012708</name>
</gene>
<name>A0A4U5NXX4_STECR</name>
<comment type="caution">
    <text evidence="1">The sequence shown here is derived from an EMBL/GenBank/DDBJ whole genome shotgun (WGS) entry which is preliminary data.</text>
</comment>
<proteinExistence type="predicted"/>
<protein>
    <submittedName>
        <fullName evidence="1">Uncharacterized protein</fullName>
    </submittedName>
</protein>
<evidence type="ECO:0000313" key="2">
    <source>
        <dbReference type="Proteomes" id="UP000298663"/>
    </source>
</evidence>
<evidence type="ECO:0000313" key="1">
    <source>
        <dbReference type="EMBL" id="TKR88469.1"/>
    </source>
</evidence>
<reference evidence="1 2" key="1">
    <citation type="journal article" date="2015" name="Genome Biol.">
        <title>Comparative genomics of Steinernema reveals deeply conserved gene regulatory networks.</title>
        <authorList>
            <person name="Dillman A.R."/>
            <person name="Macchietto M."/>
            <person name="Porter C.F."/>
            <person name="Rogers A."/>
            <person name="Williams B."/>
            <person name="Antoshechkin I."/>
            <person name="Lee M.M."/>
            <person name="Goodwin Z."/>
            <person name="Lu X."/>
            <person name="Lewis E.E."/>
            <person name="Goodrich-Blair H."/>
            <person name="Stock S.P."/>
            <person name="Adams B.J."/>
            <person name="Sternberg P.W."/>
            <person name="Mortazavi A."/>
        </authorList>
    </citation>
    <scope>NUCLEOTIDE SEQUENCE [LARGE SCALE GENOMIC DNA]</scope>
    <source>
        <strain evidence="1 2">ALL</strain>
    </source>
</reference>
<dbReference type="Proteomes" id="UP000298663">
    <property type="component" value="Unassembled WGS sequence"/>
</dbReference>
<dbReference type="AlphaFoldDB" id="A0A4U5NXX4"/>